<accession>A0ABQ0T7U7</accession>
<evidence type="ECO:0000313" key="1">
    <source>
        <dbReference type="EMBL" id="GED59382.1"/>
    </source>
</evidence>
<keyword evidence="2" id="KW-1185">Reference proteome</keyword>
<dbReference type="RefSeq" id="WP_052773384.1">
    <property type="nucleotide sequence ID" value="NZ_BJOL01000020.1"/>
</dbReference>
<evidence type="ECO:0000313" key="2">
    <source>
        <dbReference type="Proteomes" id="UP000319498"/>
    </source>
</evidence>
<proteinExistence type="predicted"/>
<protein>
    <recommendedName>
        <fullName evidence="3">Tail fiber protein</fullName>
    </recommendedName>
</protein>
<evidence type="ECO:0008006" key="3">
    <source>
        <dbReference type="Google" id="ProtNLM"/>
    </source>
</evidence>
<comment type="caution">
    <text evidence="1">The sequence shown here is derived from an EMBL/GenBank/DDBJ whole genome shotgun (WGS) entry which is preliminary data.</text>
</comment>
<sequence length="175" mass="18801">MISDILRDHGMGKGINGADKKALIDIVNAADTNQSTVKTNIVNALNAVSTEKSLGLTAASTWVAIQQAIPQVKTGKKIATGTISSLSAQATTSVPLDFVPAIVMVEFLGQLSNGVDVNYHSINFLRTMIDGSLQWVSDRTDGVYVKDRPVSNGFVLTNGSYSGYTYKNIIWKAYE</sequence>
<organism evidence="1 2">
    <name type="scientific">Brevibacillus formosus</name>
    <dbReference type="NCBI Taxonomy" id="54913"/>
    <lineage>
        <taxon>Bacteria</taxon>
        <taxon>Bacillati</taxon>
        <taxon>Bacillota</taxon>
        <taxon>Bacilli</taxon>
        <taxon>Bacillales</taxon>
        <taxon>Paenibacillaceae</taxon>
        <taxon>Brevibacillus</taxon>
    </lineage>
</organism>
<gene>
    <name evidence="1" type="ORF">BFO01nite_35140</name>
</gene>
<dbReference type="Proteomes" id="UP000319498">
    <property type="component" value="Unassembled WGS sequence"/>
</dbReference>
<dbReference type="EMBL" id="BJOL01000020">
    <property type="protein sequence ID" value="GED59382.1"/>
    <property type="molecule type" value="Genomic_DNA"/>
</dbReference>
<name>A0ABQ0T7U7_9BACL</name>
<reference evidence="1 2" key="1">
    <citation type="submission" date="2019-06" db="EMBL/GenBank/DDBJ databases">
        <title>Whole genome shotgun sequence of Brevibacillus formosus NBRC 15716.</title>
        <authorList>
            <person name="Hosoyama A."/>
            <person name="Uohara A."/>
            <person name="Ohji S."/>
            <person name="Ichikawa N."/>
        </authorList>
    </citation>
    <scope>NUCLEOTIDE SEQUENCE [LARGE SCALE GENOMIC DNA]</scope>
    <source>
        <strain evidence="1 2">NBRC 15716</strain>
    </source>
</reference>
<dbReference type="GeneID" id="87589055"/>